<reference evidence="2 3" key="1">
    <citation type="journal article" date="2019" name="Int. J. Syst. Evol. Microbiol.">
        <title>The Global Catalogue of Microorganisms (GCM) 10K type strain sequencing project: providing services to taxonomists for standard genome sequencing and annotation.</title>
        <authorList>
            <consortium name="The Broad Institute Genomics Platform"/>
            <consortium name="The Broad Institute Genome Sequencing Center for Infectious Disease"/>
            <person name="Wu L."/>
            <person name="Ma J."/>
        </authorList>
    </citation>
    <scope>NUCLEOTIDE SEQUENCE [LARGE SCALE GENOMIC DNA]</scope>
    <source>
        <strain evidence="2 3">JCM 3146</strain>
    </source>
</reference>
<evidence type="ECO:0000313" key="2">
    <source>
        <dbReference type="EMBL" id="GAA0334147.1"/>
    </source>
</evidence>
<organism evidence="2 3">
    <name type="scientific">Actinoallomurus spadix</name>
    <dbReference type="NCBI Taxonomy" id="79912"/>
    <lineage>
        <taxon>Bacteria</taxon>
        <taxon>Bacillati</taxon>
        <taxon>Actinomycetota</taxon>
        <taxon>Actinomycetes</taxon>
        <taxon>Streptosporangiales</taxon>
        <taxon>Thermomonosporaceae</taxon>
        <taxon>Actinoallomurus</taxon>
    </lineage>
</organism>
<keyword evidence="1" id="KW-0812">Transmembrane</keyword>
<accession>A0ABN0WDX9</accession>
<name>A0ABN0WDX9_9ACTN</name>
<gene>
    <name evidence="2" type="ORF">GCM10010151_24840</name>
</gene>
<proteinExistence type="predicted"/>
<keyword evidence="1" id="KW-1133">Transmembrane helix</keyword>
<feature type="transmembrane region" description="Helical" evidence="1">
    <location>
        <begin position="31"/>
        <end position="52"/>
    </location>
</feature>
<dbReference type="EMBL" id="BAAABM010000016">
    <property type="protein sequence ID" value="GAA0334147.1"/>
    <property type="molecule type" value="Genomic_DNA"/>
</dbReference>
<sequence length="71" mass="7083">MDPPHHPATLLGAAGGAAGLAVSLHYRVATAAGTAVICGALFIVAATTTLVGRARRPDFADRPQVCDATAT</sequence>
<dbReference type="RefSeq" id="WP_252802698.1">
    <property type="nucleotide sequence ID" value="NZ_BAAABM010000016.1"/>
</dbReference>
<evidence type="ECO:0000313" key="3">
    <source>
        <dbReference type="Proteomes" id="UP001501822"/>
    </source>
</evidence>
<keyword evidence="3" id="KW-1185">Reference proteome</keyword>
<comment type="caution">
    <text evidence="2">The sequence shown here is derived from an EMBL/GenBank/DDBJ whole genome shotgun (WGS) entry which is preliminary data.</text>
</comment>
<protein>
    <submittedName>
        <fullName evidence="2">Uncharacterized protein</fullName>
    </submittedName>
</protein>
<evidence type="ECO:0000256" key="1">
    <source>
        <dbReference type="SAM" id="Phobius"/>
    </source>
</evidence>
<keyword evidence="1" id="KW-0472">Membrane</keyword>
<dbReference type="Proteomes" id="UP001501822">
    <property type="component" value="Unassembled WGS sequence"/>
</dbReference>